<dbReference type="EMBL" id="JNBR01000364">
    <property type="protein sequence ID" value="OQR94415.1"/>
    <property type="molecule type" value="Genomic_DNA"/>
</dbReference>
<keyword evidence="2" id="KW-1185">Reference proteome</keyword>
<accession>A0A1V9Z8S7</accession>
<sequence length="357" mass="39713">MPHTPASSDDDSPALRTEVAALEATLASLSRKRKISWHDVAATQATELQVVLHENKRLKDALGEHTKVAQALQRAMIQAQEFQLEEWKCHRLPFDSSRWKEDIQKMLAEDHDHTNSHLIRFGLCDAISEIEGTTVRRHPDGSVAAIDKVAHVYLPHASVASLTDVCSELLKTESGRTSIIQGTQWKVLRAIDSSLVDQHGIIYLSGHANVPSGISYGLQGNIAVQRFVEPCRAIFVFRSVLEDQRYPIDFGSVPKYAHNEVGWLVIEPNRRSRGVSVKSIVTCTPNLYTPACPFTHSAPPMMQALMRGCVNMYRQPNRSLTELLVRSLIEKASCFDEANPQSGVVDFPTPPTIHIAI</sequence>
<reference evidence="1 2" key="1">
    <citation type="journal article" date="2014" name="Genome Biol. Evol.">
        <title>The secreted proteins of Achlya hypogyna and Thraustotheca clavata identify the ancestral oomycete secretome and reveal gene acquisitions by horizontal gene transfer.</title>
        <authorList>
            <person name="Misner I."/>
            <person name="Blouin N."/>
            <person name="Leonard G."/>
            <person name="Richards T.A."/>
            <person name="Lane C.E."/>
        </authorList>
    </citation>
    <scope>NUCLEOTIDE SEQUENCE [LARGE SCALE GENOMIC DNA]</scope>
    <source>
        <strain evidence="1 2">ATCC 48635</strain>
    </source>
</reference>
<gene>
    <name evidence="1" type="ORF">ACHHYP_01312</name>
</gene>
<dbReference type="AlphaFoldDB" id="A0A1V9Z8S7"/>
<comment type="caution">
    <text evidence="1">The sequence shown here is derived from an EMBL/GenBank/DDBJ whole genome shotgun (WGS) entry which is preliminary data.</text>
</comment>
<dbReference type="OrthoDB" id="60421at2759"/>
<protein>
    <submittedName>
        <fullName evidence="1">Uncharacterized protein</fullName>
    </submittedName>
</protein>
<evidence type="ECO:0000313" key="1">
    <source>
        <dbReference type="EMBL" id="OQR94415.1"/>
    </source>
</evidence>
<dbReference type="Proteomes" id="UP000243579">
    <property type="component" value="Unassembled WGS sequence"/>
</dbReference>
<name>A0A1V9Z8S7_ACHHY</name>
<proteinExistence type="predicted"/>
<evidence type="ECO:0000313" key="2">
    <source>
        <dbReference type="Proteomes" id="UP000243579"/>
    </source>
</evidence>
<organism evidence="1 2">
    <name type="scientific">Achlya hypogyna</name>
    <name type="common">Oomycete</name>
    <name type="synonym">Protoachlya hypogyna</name>
    <dbReference type="NCBI Taxonomy" id="1202772"/>
    <lineage>
        <taxon>Eukaryota</taxon>
        <taxon>Sar</taxon>
        <taxon>Stramenopiles</taxon>
        <taxon>Oomycota</taxon>
        <taxon>Saprolegniomycetes</taxon>
        <taxon>Saprolegniales</taxon>
        <taxon>Achlyaceae</taxon>
        <taxon>Achlya</taxon>
    </lineage>
</organism>